<dbReference type="Proteomes" id="UP000061660">
    <property type="component" value="Chromosome"/>
</dbReference>
<dbReference type="RefSeq" id="WP_062408479.1">
    <property type="nucleotide sequence ID" value="NZ_CP013652.1"/>
</dbReference>
<keyword evidence="2" id="KW-1185">Reference proteome</keyword>
<evidence type="ECO:0000313" key="2">
    <source>
        <dbReference type="Proteomes" id="UP000061660"/>
    </source>
</evidence>
<name>A0A0U2MWC2_9BACL</name>
<dbReference type="STRING" id="162209.IJ22_17850"/>
<dbReference type="AlphaFoldDB" id="A0A0U2MWC2"/>
<dbReference type="KEGG" id="pnp:IJ22_17850"/>
<proteinExistence type="predicted"/>
<evidence type="ECO:0000313" key="1">
    <source>
        <dbReference type="EMBL" id="ALS22159.1"/>
    </source>
</evidence>
<organism evidence="1 2">
    <name type="scientific">Paenibacillus naphthalenovorans</name>
    <dbReference type="NCBI Taxonomy" id="162209"/>
    <lineage>
        <taxon>Bacteria</taxon>
        <taxon>Bacillati</taxon>
        <taxon>Bacillota</taxon>
        <taxon>Bacilli</taxon>
        <taxon>Bacillales</taxon>
        <taxon>Paenibacillaceae</taxon>
        <taxon>Paenibacillus</taxon>
    </lineage>
</organism>
<accession>A0A0U2MWC2</accession>
<dbReference type="EMBL" id="CP013652">
    <property type="protein sequence ID" value="ALS22159.1"/>
    <property type="molecule type" value="Genomic_DNA"/>
</dbReference>
<reference evidence="1 2" key="2">
    <citation type="journal article" date="2016" name="Genome Announc.">
        <title>Complete Genome Sequences of Two Interactive Moderate Thermophiles, Paenibacillus napthalenovorans 32O-Y and Paenibacillus sp. 32O-W.</title>
        <authorList>
            <person name="Butler R.R.III."/>
            <person name="Wang J."/>
            <person name="Stark B.C."/>
            <person name="Pombert J.F."/>
        </authorList>
    </citation>
    <scope>NUCLEOTIDE SEQUENCE [LARGE SCALE GENOMIC DNA]</scope>
    <source>
        <strain evidence="1 2">32O-Y</strain>
    </source>
</reference>
<gene>
    <name evidence="1" type="ORF">IJ22_17850</name>
</gene>
<dbReference type="PATRIC" id="fig|162209.4.peg.1890"/>
<protein>
    <submittedName>
        <fullName evidence="1">Uncharacterized protein</fullName>
    </submittedName>
</protein>
<reference evidence="2" key="1">
    <citation type="submission" date="2015-12" db="EMBL/GenBank/DDBJ databases">
        <title>Complete genome sequences of two moderately thermophilic Paenibacillus species.</title>
        <authorList>
            <person name="Butler R.III."/>
            <person name="Wang J."/>
            <person name="Stark B.C."/>
            <person name="Pombert J.-F."/>
        </authorList>
    </citation>
    <scope>NUCLEOTIDE SEQUENCE [LARGE SCALE GENOMIC DNA]</scope>
    <source>
        <strain evidence="2">32O-Y</strain>
    </source>
</reference>
<sequence length="70" mass="8140">MLCKASEIKVYLVVEYVGKTIEDEIEEFLENHPNKVIIDIKFAIMQNGEKVNEVYREALIIYKEVPHGTD</sequence>